<organism evidence="1 2">
    <name type="scientific">Flavobacterium taihuense</name>
    <dbReference type="NCBI Taxonomy" id="2857508"/>
    <lineage>
        <taxon>Bacteria</taxon>
        <taxon>Pseudomonadati</taxon>
        <taxon>Bacteroidota</taxon>
        <taxon>Flavobacteriia</taxon>
        <taxon>Flavobacteriales</taxon>
        <taxon>Flavobacteriaceae</taxon>
        <taxon>Flavobacterium</taxon>
    </lineage>
</organism>
<evidence type="ECO:0000313" key="2">
    <source>
        <dbReference type="Proteomes" id="UP000812031"/>
    </source>
</evidence>
<accession>A0ABS6Y3Q3</accession>
<name>A0ABS6Y3Q3_9FLAO</name>
<keyword evidence="2" id="KW-1185">Reference proteome</keyword>
<comment type="caution">
    <text evidence="1">The sequence shown here is derived from an EMBL/GenBank/DDBJ whole genome shotgun (WGS) entry which is preliminary data.</text>
</comment>
<dbReference type="EMBL" id="JAHWYN010000033">
    <property type="protein sequence ID" value="MBW4362703.1"/>
    <property type="molecule type" value="Genomic_DNA"/>
</dbReference>
<proteinExistence type="predicted"/>
<dbReference type="RefSeq" id="WP_219319180.1">
    <property type="nucleotide sequence ID" value="NZ_JAHWYN010000033.1"/>
</dbReference>
<gene>
    <name evidence="1" type="ORF">KZH69_19665</name>
</gene>
<protein>
    <submittedName>
        <fullName evidence="1">Uncharacterized protein</fullName>
    </submittedName>
</protein>
<evidence type="ECO:0000313" key="1">
    <source>
        <dbReference type="EMBL" id="MBW4362703.1"/>
    </source>
</evidence>
<dbReference type="Proteomes" id="UP000812031">
    <property type="component" value="Unassembled WGS sequence"/>
</dbReference>
<sequence length="116" mass="13586">MIFDEISFHDSQILKVIENPNGQILEFIIYFPTNWEENIFEHKVLKFVGVIFYNVEEIPFSCLPTILNIVNLGEIEKDFSSGQNEWKTLRNRIKIETNSGNRIIEFTECSLIDISN</sequence>
<reference evidence="1 2" key="1">
    <citation type="submission" date="2021-07" db="EMBL/GenBank/DDBJ databases">
        <title>Flavobacterium sp. nov. isolated from sediment on the Taihu Lake.</title>
        <authorList>
            <person name="Qu J.-H."/>
        </authorList>
    </citation>
    <scope>NUCLEOTIDE SEQUENCE [LARGE SCALE GENOMIC DNA]</scope>
    <source>
        <strain evidence="1 2">NAS39</strain>
    </source>
</reference>